<evidence type="ECO:0000313" key="2">
    <source>
        <dbReference type="Proteomes" id="UP000198923"/>
    </source>
</evidence>
<dbReference type="AlphaFoldDB" id="A0A1G8JTN2"/>
<dbReference type="STRING" id="504805.SAMN05421505_1455"/>
<accession>A0A1G8JTN2</accession>
<dbReference type="SUPFAM" id="SSF53822">
    <property type="entry name" value="Periplasmic binding protein-like I"/>
    <property type="match status" value="1"/>
</dbReference>
<dbReference type="EMBL" id="FNCN01000045">
    <property type="protein sequence ID" value="SDI33950.1"/>
    <property type="molecule type" value="Genomic_DNA"/>
</dbReference>
<dbReference type="InterPro" id="IPR028082">
    <property type="entry name" value="Peripla_BP_I"/>
</dbReference>
<organism evidence="1 2">
    <name type="scientific">Sinosporangium album</name>
    <dbReference type="NCBI Taxonomy" id="504805"/>
    <lineage>
        <taxon>Bacteria</taxon>
        <taxon>Bacillati</taxon>
        <taxon>Actinomycetota</taxon>
        <taxon>Actinomycetes</taxon>
        <taxon>Streptosporangiales</taxon>
        <taxon>Streptosporangiaceae</taxon>
        <taxon>Sinosporangium</taxon>
    </lineage>
</organism>
<gene>
    <name evidence="1" type="ORF">SAMN05421505_1455</name>
</gene>
<proteinExistence type="predicted"/>
<keyword evidence="2" id="KW-1185">Reference proteome</keyword>
<reference evidence="1 2" key="1">
    <citation type="submission" date="2016-10" db="EMBL/GenBank/DDBJ databases">
        <authorList>
            <person name="de Groot N.N."/>
        </authorList>
    </citation>
    <scope>NUCLEOTIDE SEQUENCE [LARGE SCALE GENOMIC DNA]</scope>
    <source>
        <strain evidence="1 2">CPCC 201354</strain>
    </source>
</reference>
<sequence>MQALTSPLLKASASYDADLTATDAEVATIIRIARERRARNIAIGSGRTPHALETARLIESAWDRTGGGTLDTITWPESGASWLRHASRFSAADPDLWVMAGPATGWAQMTRRLLWSTPWSPERTLASAGIGDPRTLALVGPANLDGLAGANADGTSWLVAHGSLVHLTHTEGER</sequence>
<evidence type="ECO:0000313" key="1">
    <source>
        <dbReference type="EMBL" id="SDI33950.1"/>
    </source>
</evidence>
<dbReference type="Proteomes" id="UP000198923">
    <property type="component" value="Unassembled WGS sequence"/>
</dbReference>
<dbReference type="RefSeq" id="WP_093175249.1">
    <property type="nucleotide sequence ID" value="NZ_FNCN01000045.1"/>
</dbReference>
<name>A0A1G8JTN2_9ACTN</name>
<dbReference type="OrthoDB" id="4549891at2"/>
<protein>
    <submittedName>
        <fullName evidence="1">Uncharacterized protein</fullName>
    </submittedName>
</protein>